<proteinExistence type="predicted"/>
<dbReference type="AlphaFoldDB" id="A0A0A9FTD7"/>
<dbReference type="EMBL" id="GBRH01186323">
    <property type="protein sequence ID" value="JAE11573.1"/>
    <property type="molecule type" value="Transcribed_RNA"/>
</dbReference>
<accession>A0A0A9FTD7</accession>
<reference evidence="1" key="1">
    <citation type="submission" date="2014-09" db="EMBL/GenBank/DDBJ databases">
        <authorList>
            <person name="Magalhaes I.L.F."/>
            <person name="Oliveira U."/>
            <person name="Santos F.R."/>
            <person name="Vidigal T.H.D.A."/>
            <person name="Brescovit A.D."/>
            <person name="Santos A.J."/>
        </authorList>
    </citation>
    <scope>NUCLEOTIDE SEQUENCE</scope>
    <source>
        <tissue evidence="1">Shoot tissue taken approximately 20 cm above the soil surface</tissue>
    </source>
</reference>
<organism evidence="1">
    <name type="scientific">Arundo donax</name>
    <name type="common">Giant reed</name>
    <name type="synonym">Donax arundinaceus</name>
    <dbReference type="NCBI Taxonomy" id="35708"/>
    <lineage>
        <taxon>Eukaryota</taxon>
        <taxon>Viridiplantae</taxon>
        <taxon>Streptophyta</taxon>
        <taxon>Embryophyta</taxon>
        <taxon>Tracheophyta</taxon>
        <taxon>Spermatophyta</taxon>
        <taxon>Magnoliopsida</taxon>
        <taxon>Liliopsida</taxon>
        <taxon>Poales</taxon>
        <taxon>Poaceae</taxon>
        <taxon>PACMAD clade</taxon>
        <taxon>Arundinoideae</taxon>
        <taxon>Arundineae</taxon>
        <taxon>Arundo</taxon>
    </lineage>
</organism>
<name>A0A0A9FTD7_ARUDO</name>
<protein>
    <submittedName>
        <fullName evidence="1">Uncharacterized protein</fullName>
    </submittedName>
</protein>
<reference evidence="1" key="2">
    <citation type="journal article" date="2015" name="Data Brief">
        <title>Shoot transcriptome of the giant reed, Arundo donax.</title>
        <authorList>
            <person name="Barrero R.A."/>
            <person name="Guerrero F.D."/>
            <person name="Moolhuijzen P."/>
            <person name="Goolsby J.A."/>
            <person name="Tidwell J."/>
            <person name="Bellgard S.E."/>
            <person name="Bellgard M.I."/>
        </authorList>
    </citation>
    <scope>NUCLEOTIDE SEQUENCE</scope>
    <source>
        <tissue evidence="1">Shoot tissue taken approximately 20 cm above the soil surface</tissue>
    </source>
</reference>
<sequence>MPYGLTSVLGTLCLYLVFGNNNVPVIFKSCGFDVHV</sequence>
<evidence type="ECO:0000313" key="1">
    <source>
        <dbReference type="EMBL" id="JAE11573.1"/>
    </source>
</evidence>